<protein>
    <recommendedName>
        <fullName evidence="10">Cytochrome P450</fullName>
    </recommendedName>
</protein>
<keyword evidence="4 5" id="KW-0408">Iron</keyword>
<evidence type="ECO:0000256" key="4">
    <source>
        <dbReference type="ARBA" id="ARBA00023004"/>
    </source>
</evidence>
<dbReference type="Gene3D" id="1.10.630.10">
    <property type="entry name" value="Cytochrome P450"/>
    <property type="match status" value="1"/>
</dbReference>
<keyword evidence="2 5" id="KW-0479">Metal-binding</keyword>
<keyword evidence="7" id="KW-1133">Transmembrane helix</keyword>
<accession>A0AAN7YCU8</accession>
<dbReference type="InterPro" id="IPR017972">
    <property type="entry name" value="Cyt_P450_CS"/>
</dbReference>
<evidence type="ECO:0000256" key="3">
    <source>
        <dbReference type="ARBA" id="ARBA00023002"/>
    </source>
</evidence>
<keyword evidence="7" id="KW-0812">Transmembrane</keyword>
<feature type="transmembrane region" description="Helical" evidence="7">
    <location>
        <begin position="44"/>
        <end position="65"/>
    </location>
</feature>
<dbReference type="InterPro" id="IPR050364">
    <property type="entry name" value="Cytochrome_P450_fung"/>
</dbReference>
<comment type="caution">
    <text evidence="8">The sequence shown here is derived from an EMBL/GenBank/DDBJ whole genome shotgun (WGS) entry which is preliminary data.</text>
</comment>
<feature type="binding site" description="axial binding residue" evidence="5">
    <location>
        <position position="486"/>
    </location>
    <ligand>
        <name>heme</name>
        <dbReference type="ChEBI" id="CHEBI:30413"/>
    </ligand>
    <ligandPart>
        <name>Fe</name>
        <dbReference type="ChEBI" id="CHEBI:18248"/>
    </ligandPart>
</feature>
<dbReference type="Pfam" id="PF00067">
    <property type="entry name" value="p450"/>
    <property type="match status" value="1"/>
</dbReference>
<keyword evidence="6" id="KW-0503">Monooxygenase</keyword>
<evidence type="ECO:0000256" key="7">
    <source>
        <dbReference type="SAM" id="Phobius"/>
    </source>
</evidence>
<evidence type="ECO:0000313" key="8">
    <source>
        <dbReference type="EMBL" id="KAK5088830.1"/>
    </source>
</evidence>
<dbReference type="PANTHER" id="PTHR46300:SF6">
    <property type="entry name" value="CYTOCHROME P450 2C30"/>
    <property type="match status" value="1"/>
</dbReference>
<dbReference type="PRINTS" id="PR00385">
    <property type="entry name" value="P450"/>
</dbReference>
<evidence type="ECO:0000256" key="2">
    <source>
        <dbReference type="ARBA" id="ARBA00022723"/>
    </source>
</evidence>
<dbReference type="PANTHER" id="PTHR46300">
    <property type="entry name" value="P450, PUTATIVE (EUROFUNG)-RELATED-RELATED"/>
    <property type="match status" value="1"/>
</dbReference>
<comment type="similarity">
    <text evidence="1 6">Belongs to the cytochrome P450 family.</text>
</comment>
<evidence type="ECO:0000256" key="6">
    <source>
        <dbReference type="RuleBase" id="RU000461"/>
    </source>
</evidence>
<proteinExistence type="inferred from homology"/>
<dbReference type="PRINTS" id="PR00463">
    <property type="entry name" value="EP450I"/>
</dbReference>
<gene>
    <name evidence="8" type="ORF">LTR05_003052</name>
</gene>
<evidence type="ECO:0000256" key="1">
    <source>
        <dbReference type="ARBA" id="ARBA00010617"/>
    </source>
</evidence>
<dbReference type="EMBL" id="JAVRRJ010000002">
    <property type="protein sequence ID" value="KAK5088830.1"/>
    <property type="molecule type" value="Genomic_DNA"/>
</dbReference>
<dbReference type="GO" id="GO:0005506">
    <property type="term" value="F:iron ion binding"/>
    <property type="evidence" value="ECO:0007669"/>
    <property type="project" value="InterPro"/>
</dbReference>
<evidence type="ECO:0008006" key="10">
    <source>
        <dbReference type="Google" id="ProtNLM"/>
    </source>
</evidence>
<dbReference type="AlphaFoldDB" id="A0AAN7YCU8"/>
<dbReference type="PROSITE" id="PS00086">
    <property type="entry name" value="CYTOCHROME_P450"/>
    <property type="match status" value="1"/>
</dbReference>
<reference evidence="8 9" key="1">
    <citation type="submission" date="2023-08" db="EMBL/GenBank/DDBJ databases">
        <title>Black Yeasts Isolated from many extreme environments.</title>
        <authorList>
            <person name="Coleine C."/>
            <person name="Stajich J.E."/>
            <person name="Selbmann L."/>
        </authorList>
    </citation>
    <scope>NUCLEOTIDE SEQUENCE [LARGE SCALE GENOMIC DNA]</scope>
    <source>
        <strain evidence="8 9">CCFEE 5910</strain>
    </source>
</reference>
<dbReference type="InterPro" id="IPR001128">
    <property type="entry name" value="Cyt_P450"/>
</dbReference>
<keyword evidence="7" id="KW-0472">Membrane</keyword>
<name>A0AAN7YCU8_9EURO</name>
<dbReference type="GO" id="GO:0004497">
    <property type="term" value="F:monooxygenase activity"/>
    <property type="evidence" value="ECO:0007669"/>
    <property type="project" value="UniProtKB-KW"/>
</dbReference>
<comment type="cofactor">
    <cofactor evidence="5">
        <name>heme</name>
        <dbReference type="ChEBI" id="CHEBI:30413"/>
    </cofactor>
</comment>
<dbReference type="SUPFAM" id="SSF48264">
    <property type="entry name" value="Cytochrome P450"/>
    <property type="match status" value="1"/>
</dbReference>
<evidence type="ECO:0000313" key="9">
    <source>
        <dbReference type="Proteomes" id="UP001309876"/>
    </source>
</evidence>
<sequence length="572" mass="64661">MAASIKPSVIMTQLSSFITNNASDADALFEKQQTVLTTVGTYKWFIGTAIFALTVGWQIFHYFFIHDAPPKGLKRLPGPLSTLPWLGRVHDIPPDGPWFAWRKILEKPEYNGIAASTICGEMHVWIGNFELAKDFLIKKAKIYSSRPEVPAVPGSDSQHQYLPLMKRDEHWVQQRKFAHTVLSAAYNKQYYGFVSHEVKKFMYQLLLDPNDHFALTDRYCGRISARMGYGSAASAAAHCKNAGEFIPQISPSGPITNLLPLLGKLPEFMNPSIRAVRQRREKEEKLWKGLMDQVRKEMELGTAAPVSYARTFLERKAIEAKPWGFDDHEAAYAIGMLVTVAIFTIGGPLYAFLLTMVLHPEWQEKVRQEVLSVVGTDRVVEVTDSPQLVLLRAVIRETLRWRPPVPLGVPRLLEEDDEWNGYYIPKGAIIHACDLALARDEKVYPDCETFRPERWIEKEWPTYKEPLTEHPRLMGSHHFGMGRRMCPGIELTEAELLVACGTIVTCFKLQPIKDANGKEVPPPNYNFTPNLIGGPLPFQMDVVVHPGMADKIKKWYADSSAVEEAGAQIFID</sequence>
<dbReference type="GO" id="GO:0020037">
    <property type="term" value="F:heme binding"/>
    <property type="evidence" value="ECO:0007669"/>
    <property type="project" value="InterPro"/>
</dbReference>
<dbReference type="InterPro" id="IPR002401">
    <property type="entry name" value="Cyt_P450_E_grp-I"/>
</dbReference>
<evidence type="ECO:0000256" key="5">
    <source>
        <dbReference type="PIRSR" id="PIRSR602401-1"/>
    </source>
</evidence>
<keyword evidence="3 6" id="KW-0560">Oxidoreductase</keyword>
<keyword evidence="9" id="KW-1185">Reference proteome</keyword>
<organism evidence="8 9">
    <name type="scientific">Lithohypha guttulata</name>
    <dbReference type="NCBI Taxonomy" id="1690604"/>
    <lineage>
        <taxon>Eukaryota</taxon>
        <taxon>Fungi</taxon>
        <taxon>Dikarya</taxon>
        <taxon>Ascomycota</taxon>
        <taxon>Pezizomycotina</taxon>
        <taxon>Eurotiomycetes</taxon>
        <taxon>Chaetothyriomycetidae</taxon>
        <taxon>Chaetothyriales</taxon>
        <taxon>Trichomeriaceae</taxon>
        <taxon>Lithohypha</taxon>
    </lineage>
</organism>
<dbReference type="Proteomes" id="UP001309876">
    <property type="component" value="Unassembled WGS sequence"/>
</dbReference>
<dbReference type="GO" id="GO:0016705">
    <property type="term" value="F:oxidoreductase activity, acting on paired donors, with incorporation or reduction of molecular oxygen"/>
    <property type="evidence" value="ECO:0007669"/>
    <property type="project" value="InterPro"/>
</dbReference>
<dbReference type="InterPro" id="IPR036396">
    <property type="entry name" value="Cyt_P450_sf"/>
</dbReference>
<keyword evidence="5 6" id="KW-0349">Heme</keyword>
<feature type="transmembrane region" description="Helical" evidence="7">
    <location>
        <begin position="331"/>
        <end position="358"/>
    </location>
</feature>